<evidence type="ECO:0000313" key="4">
    <source>
        <dbReference type="Proteomes" id="UP001234216"/>
    </source>
</evidence>
<feature type="region of interest" description="Disordered" evidence="1">
    <location>
        <begin position="82"/>
        <end position="101"/>
    </location>
</feature>
<dbReference type="Proteomes" id="UP001234216">
    <property type="component" value="Unassembled WGS sequence"/>
</dbReference>
<reference evidence="3" key="1">
    <citation type="submission" date="2023-07" db="EMBL/GenBank/DDBJ databases">
        <title>Comparative genomics of wheat-associated soil bacteria to identify genetic determinants of phenazine resistance.</title>
        <authorList>
            <person name="Mouncey N."/>
        </authorList>
    </citation>
    <scope>NUCLEOTIDE SEQUENCE</scope>
    <source>
        <strain evidence="3">V4I22</strain>
    </source>
</reference>
<dbReference type="AlphaFoldDB" id="A0AAW8FR05"/>
<dbReference type="EMBL" id="JAUSZV010000005">
    <property type="protein sequence ID" value="MDQ0911228.1"/>
    <property type="molecule type" value="Genomic_DNA"/>
</dbReference>
<evidence type="ECO:0008006" key="5">
    <source>
        <dbReference type="Google" id="ProtNLM"/>
    </source>
</evidence>
<evidence type="ECO:0000256" key="1">
    <source>
        <dbReference type="SAM" id="MobiDB-lite"/>
    </source>
</evidence>
<keyword evidence="2" id="KW-0812">Transmembrane</keyword>
<name>A0AAW8FR05_9ACTN</name>
<organism evidence="3 4">
    <name type="scientific">Streptomyces canus</name>
    <dbReference type="NCBI Taxonomy" id="58343"/>
    <lineage>
        <taxon>Bacteria</taxon>
        <taxon>Bacillati</taxon>
        <taxon>Actinomycetota</taxon>
        <taxon>Actinomycetes</taxon>
        <taxon>Kitasatosporales</taxon>
        <taxon>Streptomycetaceae</taxon>
        <taxon>Streptomyces</taxon>
        <taxon>Streptomyces aurantiacus group</taxon>
    </lineage>
</organism>
<keyword evidence="2" id="KW-0472">Membrane</keyword>
<protein>
    <recommendedName>
        <fullName evidence="5">Lipoprotein</fullName>
    </recommendedName>
</protein>
<comment type="caution">
    <text evidence="3">The sequence shown here is derived from an EMBL/GenBank/DDBJ whole genome shotgun (WGS) entry which is preliminary data.</text>
</comment>
<evidence type="ECO:0000256" key="2">
    <source>
        <dbReference type="SAM" id="Phobius"/>
    </source>
</evidence>
<keyword evidence="2" id="KW-1133">Transmembrane helix</keyword>
<feature type="transmembrane region" description="Helical" evidence="2">
    <location>
        <begin position="35"/>
        <end position="57"/>
    </location>
</feature>
<accession>A0AAW8FR05</accession>
<dbReference type="RefSeq" id="WP_306982529.1">
    <property type="nucleotide sequence ID" value="NZ_JAUSZV010000005.1"/>
</dbReference>
<sequence>MNITRHRALTAGAAAVSAALSIAIGVRLSCYGVPLSLLLACCLSCVATFSSLLFRVIGAWSTTTHRCTQAGCDFRVSLSGTNSAESRRWQEIAAQHPHRTH</sequence>
<evidence type="ECO:0000313" key="3">
    <source>
        <dbReference type="EMBL" id="MDQ0911228.1"/>
    </source>
</evidence>
<gene>
    <name evidence="3" type="ORF">QFZ22_007213</name>
</gene>
<proteinExistence type="predicted"/>